<comment type="subcellular location">
    <subcellularLocation>
        <location evidence="1">Cell membrane</location>
        <topology evidence="1">Multi-pass membrane protein</topology>
    </subcellularLocation>
</comment>
<name>A0A377GC35_9GAMM</name>
<dbReference type="InterPro" id="IPR013740">
    <property type="entry name" value="Redoxin"/>
</dbReference>
<dbReference type="Gene3D" id="3.40.30.10">
    <property type="entry name" value="Glutaredoxin"/>
    <property type="match status" value="1"/>
</dbReference>
<feature type="transmembrane region" description="Helical" evidence="7">
    <location>
        <begin position="127"/>
        <end position="153"/>
    </location>
</feature>
<feature type="transmembrane region" description="Helical" evidence="7">
    <location>
        <begin position="77"/>
        <end position="96"/>
    </location>
</feature>
<dbReference type="RefSeq" id="WP_010654464.1">
    <property type="nucleotide sequence ID" value="NZ_JAPHOO010000001.1"/>
</dbReference>
<keyword evidence="5 7" id="KW-1133">Transmembrane helix</keyword>
<dbReference type="EMBL" id="UGGT01000001">
    <property type="protein sequence ID" value="STO22355.1"/>
    <property type="molecule type" value="Genomic_DNA"/>
</dbReference>
<protein>
    <submittedName>
        <fullName evidence="9">Thiol-disulfide oxidoreductase</fullName>
    </submittedName>
</protein>
<dbReference type="InterPro" id="IPR036249">
    <property type="entry name" value="Thioredoxin-like_sf"/>
</dbReference>
<feature type="domain" description="Thioredoxin" evidence="8">
    <location>
        <begin position="243"/>
        <end position="388"/>
    </location>
</feature>
<keyword evidence="2" id="KW-1003">Cell membrane</keyword>
<evidence type="ECO:0000259" key="8">
    <source>
        <dbReference type="PROSITE" id="PS51352"/>
    </source>
</evidence>
<dbReference type="Pfam" id="PF08534">
    <property type="entry name" value="Redoxin"/>
    <property type="match status" value="1"/>
</dbReference>
<dbReference type="STRING" id="1094715.GCA_000236165_02286"/>
<dbReference type="Pfam" id="PF02683">
    <property type="entry name" value="DsbD_TM"/>
    <property type="match status" value="1"/>
</dbReference>
<feature type="transmembrane region" description="Helical" evidence="7">
    <location>
        <begin position="203"/>
        <end position="220"/>
    </location>
</feature>
<dbReference type="InterPro" id="IPR050553">
    <property type="entry name" value="Thioredoxin_ResA/DsbE_sf"/>
</dbReference>
<dbReference type="GO" id="GO:0005886">
    <property type="term" value="C:plasma membrane"/>
    <property type="evidence" value="ECO:0007669"/>
    <property type="project" value="UniProtKB-SubCell"/>
</dbReference>
<evidence type="ECO:0000256" key="2">
    <source>
        <dbReference type="ARBA" id="ARBA00022475"/>
    </source>
</evidence>
<keyword evidence="3 7" id="KW-0812">Transmembrane</keyword>
<feature type="transmembrane region" description="Helical" evidence="7">
    <location>
        <begin position="159"/>
        <end position="182"/>
    </location>
</feature>
<evidence type="ECO:0000313" key="10">
    <source>
        <dbReference type="Proteomes" id="UP000254554"/>
    </source>
</evidence>
<evidence type="ECO:0000256" key="3">
    <source>
        <dbReference type="ARBA" id="ARBA00022692"/>
    </source>
</evidence>
<evidence type="ECO:0000313" key="9">
    <source>
        <dbReference type="EMBL" id="STO22355.1"/>
    </source>
</evidence>
<accession>A0A377GC35</accession>
<keyword evidence="10" id="KW-1185">Reference proteome</keyword>
<dbReference type="PANTHER" id="PTHR42852:SF13">
    <property type="entry name" value="PROTEIN DIPZ"/>
    <property type="match status" value="1"/>
</dbReference>
<dbReference type="InterPro" id="IPR003834">
    <property type="entry name" value="Cyt_c_assmbl_TM_dom"/>
</dbReference>
<dbReference type="PROSITE" id="PS51352">
    <property type="entry name" value="THIOREDOXIN_2"/>
    <property type="match status" value="1"/>
</dbReference>
<dbReference type="Gene3D" id="2.60.120.260">
    <property type="entry name" value="Galactose-binding domain-like"/>
    <property type="match status" value="1"/>
</dbReference>
<evidence type="ECO:0000256" key="7">
    <source>
        <dbReference type="SAM" id="Phobius"/>
    </source>
</evidence>
<dbReference type="PANTHER" id="PTHR42852">
    <property type="entry name" value="THIOL:DISULFIDE INTERCHANGE PROTEIN DSBE"/>
    <property type="match status" value="1"/>
</dbReference>
<dbReference type="SUPFAM" id="SSF52833">
    <property type="entry name" value="Thioredoxin-like"/>
    <property type="match status" value="1"/>
</dbReference>
<dbReference type="InterPro" id="IPR013766">
    <property type="entry name" value="Thioredoxin_domain"/>
</dbReference>
<organism evidence="9 10">
    <name type="scientific">Fluoribacter dumoffii</name>
    <dbReference type="NCBI Taxonomy" id="463"/>
    <lineage>
        <taxon>Bacteria</taxon>
        <taxon>Pseudomonadati</taxon>
        <taxon>Pseudomonadota</taxon>
        <taxon>Gammaproteobacteria</taxon>
        <taxon>Legionellales</taxon>
        <taxon>Legionellaceae</taxon>
        <taxon>Fluoribacter</taxon>
    </lineage>
</organism>
<keyword evidence="6 7" id="KW-0472">Membrane</keyword>
<dbReference type="GeneID" id="93293209"/>
<evidence type="ECO:0000256" key="6">
    <source>
        <dbReference type="ARBA" id="ARBA00023136"/>
    </source>
</evidence>
<evidence type="ECO:0000256" key="5">
    <source>
        <dbReference type="ARBA" id="ARBA00022989"/>
    </source>
</evidence>
<evidence type="ECO:0000256" key="1">
    <source>
        <dbReference type="ARBA" id="ARBA00004651"/>
    </source>
</evidence>
<dbReference type="InterPro" id="IPR041017">
    <property type="entry name" value="Thioredoxin_10"/>
</dbReference>
<dbReference type="GO" id="GO:0017004">
    <property type="term" value="P:cytochrome complex assembly"/>
    <property type="evidence" value="ECO:0007669"/>
    <property type="project" value="UniProtKB-KW"/>
</dbReference>
<reference evidence="9 10" key="1">
    <citation type="submission" date="2018-06" db="EMBL/GenBank/DDBJ databases">
        <authorList>
            <consortium name="Pathogen Informatics"/>
            <person name="Doyle S."/>
        </authorList>
    </citation>
    <scope>NUCLEOTIDE SEQUENCE [LARGE SCALE GENOMIC DNA]</scope>
    <source>
        <strain evidence="9 10">NCTC11370</strain>
    </source>
</reference>
<dbReference type="Pfam" id="PF17991">
    <property type="entry name" value="Thioredoxin_10"/>
    <property type="match status" value="1"/>
</dbReference>
<evidence type="ECO:0000256" key="4">
    <source>
        <dbReference type="ARBA" id="ARBA00022748"/>
    </source>
</evidence>
<feature type="transmembrane region" description="Helical" evidence="7">
    <location>
        <begin position="6"/>
        <end position="32"/>
    </location>
</feature>
<feature type="transmembrane region" description="Helical" evidence="7">
    <location>
        <begin position="44"/>
        <end position="65"/>
    </location>
</feature>
<dbReference type="GO" id="GO:0016491">
    <property type="term" value="F:oxidoreductase activity"/>
    <property type="evidence" value="ECO:0007669"/>
    <property type="project" value="InterPro"/>
</dbReference>
<dbReference type="AlphaFoldDB" id="A0A377GC35"/>
<proteinExistence type="predicted"/>
<gene>
    <name evidence="9" type="primary">dipZ</name>
    <name evidence="9" type="ORF">NCTC11370_02442</name>
</gene>
<dbReference type="OrthoDB" id="9811352at2"/>
<keyword evidence="4" id="KW-0201">Cytochrome c-type biogenesis</keyword>
<sequence length="547" mass="61754">MEANFLNILLGFIEGFGLIISPCILPILPIFLAGSLTGSKKRPLGIIIGFTLFFSFLVFFSHQLVHYLDIDFNWVRNIGYGILLLLGFIMLSNYLTERFAKITQGFARIGNFFSSADQSKGGFWNGLFFGGVIAIVWTPCAGPILAAVIVQTALQKTTIISFLTLSAFALGAAIPMFIISLYGKNLMNTFTFFKRRALLFRKFLGGVIIASVVYMVYFEGDVVSSSVSPQTGIKTSNSLINGLWFSYPAPPVQGIDAWINSPPLDLSDLHGKVILIDFWTYSCINCLRTLPYIKDWYSRYHEKGLVIIGIHTPEFDFEKNLEHVRAAVKQYGILYPVALDNQFVTWRNYHNHFWPAHFLINKKGYVVYKHFGEGEYDVMENNIRFLLGVKDLATLRSLKGTSFNLTQTPETYLGYTKADPYYSPKFTKDRTTQYHFPSELSINEWGLDGLWQVTAEHVMSEEANAAIKIHFNARKVYAVMGNSATKPIKVQVILTDEQSGKKIQAKSLLIDKYSLYELVSQNKFTSGNLQIITNEPGLKIYTFTFGS</sequence>
<dbReference type="Proteomes" id="UP000254554">
    <property type="component" value="Unassembled WGS sequence"/>
</dbReference>